<dbReference type="Gene3D" id="1.10.472.80">
    <property type="entry name" value="Ypt/Rab-GAP domain of gyp1p, domain 3"/>
    <property type="match status" value="1"/>
</dbReference>
<dbReference type="eggNOG" id="KOG2595">
    <property type="taxonomic scope" value="Eukaryota"/>
</dbReference>
<dbReference type="SMART" id="SM00164">
    <property type="entry name" value="TBC"/>
    <property type="match status" value="1"/>
</dbReference>
<dbReference type="HOGENOM" id="CLU_024796_1_0_1"/>
<sequence>MPPIPPEAQEKDEKPIHNPWLEVRSLWTNQAIQDGDLKALRRISALPGGFGGEEERRRAWAFLLGTSKLDTASSEAGSSKPAVTTQPILADATEQKPEEQKDQLEVEGDSKDNGGPQPHKDEPQVKLDTDRSFVIYPKGISSENKLAMQEDLNDLIVNVLRKYPALSYFQQGYHDILSVLYLTFIPAKQDIRRPSFSLRRRTRSRSRSGWSTPTSVVEEKVTAEEEKLEFEPPRDQEPGPTRDTQAWRDLRKCAESVSLNRVRDAMGSNLGGMMALLRILKRLLAHSDPELSHFSSLISPVPTLPFFALSWVLTLFSHDCDSLEPVQRMFDYLLARNPIAAVYLSTSILISKKSQLFEFAKKLGREYQEDPSLLHPLFVRLPPLYPDTPPSPNPPMSPLISPSKLELHDPDVNPYSAIRLSDVFQLADRLMEEYPWDGSLIRGRDIMGPGSVVVTYDQEWSEEGWTPEKALKYVDVDVVQPGAAVMDEDEPVPSPISRRVTNPDLWKVLKRVKPSTLVALGVVFLGVGMAVYGVKLGGRNVTWRRVVAGIWQGARKVYQESNLSPV</sequence>
<dbReference type="InterPro" id="IPR045913">
    <property type="entry name" value="TBC20/Gyp8-like"/>
</dbReference>
<dbReference type="OrthoDB" id="206700at2759"/>
<dbReference type="GO" id="GO:0006888">
    <property type="term" value="P:endoplasmic reticulum to Golgi vesicle-mediated transport"/>
    <property type="evidence" value="ECO:0007669"/>
    <property type="project" value="TreeGrafter"/>
</dbReference>
<dbReference type="GO" id="GO:0005096">
    <property type="term" value="F:GTPase activator activity"/>
    <property type="evidence" value="ECO:0007669"/>
    <property type="project" value="UniProtKB-KW"/>
</dbReference>
<dbReference type="VEuPathDB" id="FungiDB:CGB_F1660W"/>
<gene>
    <name evidence="5" type="ordered locus">CGB_F1660W</name>
</gene>
<feature type="domain" description="Rab-GAP TBC" evidence="4">
    <location>
        <begin position="50"/>
        <end position="337"/>
    </location>
</feature>
<accession>E6R7V5</accession>
<dbReference type="KEGG" id="cgi:CGB_F1660W"/>
<dbReference type="Gene3D" id="1.10.8.1310">
    <property type="match status" value="1"/>
</dbReference>
<keyword evidence="1" id="KW-0343">GTPase activation</keyword>
<feature type="compositionally biased region" description="Polar residues" evidence="2">
    <location>
        <begin position="71"/>
        <end position="87"/>
    </location>
</feature>
<reference key="2">
    <citation type="journal article" date="2011" name="MBio">
        <title>Genome variation in Cryptococcus gattii, an emerging pathogen of immunocompetent hosts.</title>
        <authorList>
            <person name="D'Souza C.A."/>
            <person name="Kronstad J.W."/>
            <person name="Taylor G."/>
            <person name="Warren R."/>
            <person name="Yuen M."/>
            <person name="Hu G."/>
            <person name="Jung W.H."/>
            <person name="Sham A."/>
            <person name="Kidd S.E."/>
            <person name="Tangen K."/>
            <person name="Lee N."/>
            <person name="Zeilmaker T."/>
            <person name="Sawkins J."/>
            <person name="McVicker G."/>
            <person name="Shah S."/>
            <person name="Gnerre S."/>
            <person name="Griggs A."/>
            <person name="Zeng Q."/>
            <person name="Bartlett K."/>
            <person name="Li W."/>
            <person name="Wang X."/>
            <person name="Heitman J."/>
            <person name="Stajich J.E."/>
            <person name="Fraser J.A."/>
            <person name="Meyer W."/>
            <person name="Carter D."/>
            <person name="Schein J."/>
            <person name="Krzywinski M."/>
            <person name="Kwong-Chung K.J."/>
            <person name="Varma A."/>
            <person name="Wang J."/>
            <person name="Brunham R."/>
            <person name="Fyfe M."/>
            <person name="Ouellette B.F.F."/>
            <person name="Siddiqui A."/>
            <person name="Marra M."/>
            <person name="Jones S."/>
            <person name="Holt R."/>
            <person name="Birren B.W."/>
            <person name="Galagan J.E."/>
            <person name="Cuomo C.A."/>
        </authorList>
    </citation>
    <scope>NUCLEOTIDE SEQUENCE</scope>
    <source>
        <strain>WM276</strain>
    </source>
</reference>
<dbReference type="SUPFAM" id="SSF47923">
    <property type="entry name" value="Ypt/Rab-GAP domain of gyp1p"/>
    <property type="match status" value="2"/>
</dbReference>
<organism evidence="5 6">
    <name type="scientific">Cryptococcus gattii serotype B (strain WM276 / ATCC MYA-4071)</name>
    <name type="common">Filobasidiella gattii</name>
    <name type="synonym">Cryptococcus bacillisporus</name>
    <dbReference type="NCBI Taxonomy" id="367775"/>
    <lineage>
        <taxon>Eukaryota</taxon>
        <taxon>Fungi</taxon>
        <taxon>Dikarya</taxon>
        <taxon>Basidiomycota</taxon>
        <taxon>Agaricomycotina</taxon>
        <taxon>Tremellomycetes</taxon>
        <taxon>Tremellales</taxon>
        <taxon>Cryptococcaceae</taxon>
        <taxon>Cryptococcus</taxon>
        <taxon>Cryptococcus gattii species complex</taxon>
    </lineage>
</organism>
<feature type="transmembrane region" description="Helical" evidence="3">
    <location>
        <begin position="517"/>
        <end position="534"/>
    </location>
</feature>
<proteinExistence type="predicted"/>
<dbReference type="PROSITE" id="PS50086">
    <property type="entry name" value="TBC_RABGAP"/>
    <property type="match status" value="1"/>
</dbReference>
<evidence type="ECO:0000313" key="5">
    <source>
        <dbReference type="EMBL" id="ADV22852.1"/>
    </source>
</evidence>
<evidence type="ECO:0000256" key="1">
    <source>
        <dbReference type="ARBA" id="ARBA00022468"/>
    </source>
</evidence>
<dbReference type="EMBL" id="CP000291">
    <property type="protein sequence ID" value="ADV22852.1"/>
    <property type="molecule type" value="Genomic_DNA"/>
</dbReference>
<keyword evidence="3" id="KW-1133">Transmembrane helix</keyword>
<keyword evidence="6" id="KW-1185">Reference proteome</keyword>
<dbReference type="InterPro" id="IPR000195">
    <property type="entry name" value="Rab-GAP-TBC_dom"/>
</dbReference>
<dbReference type="PANTHER" id="PTHR20913:SF7">
    <property type="entry name" value="RE60063P"/>
    <property type="match status" value="1"/>
</dbReference>
<dbReference type="PANTHER" id="PTHR20913">
    <property type="entry name" value="TBC1 DOMAIN FAMILY MEMBER 20/GTPASE"/>
    <property type="match status" value="1"/>
</dbReference>
<dbReference type="GeneID" id="10189990"/>
<protein>
    <recommendedName>
        <fullName evidence="4">Rab-GAP TBC domain-containing protein</fullName>
    </recommendedName>
</protein>
<dbReference type="Pfam" id="PF00566">
    <property type="entry name" value="RabGAP-TBC"/>
    <property type="match status" value="2"/>
</dbReference>
<feature type="region of interest" description="Disordered" evidence="2">
    <location>
        <begin position="221"/>
        <end position="246"/>
    </location>
</feature>
<evidence type="ECO:0000256" key="3">
    <source>
        <dbReference type="SAM" id="Phobius"/>
    </source>
</evidence>
<feature type="region of interest" description="Disordered" evidence="2">
    <location>
        <begin position="71"/>
        <end position="128"/>
    </location>
</feature>
<evidence type="ECO:0000259" key="4">
    <source>
        <dbReference type="PROSITE" id="PS50086"/>
    </source>
</evidence>
<feature type="compositionally biased region" description="Basic and acidic residues" evidence="2">
    <location>
        <begin position="221"/>
        <end position="237"/>
    </location>
</feature>
<evidence type="ECO:0000256" key="2">
    <source>
        <dbReference type="SAM" id="MobiDB-lite"/>
    </source>
</evidence>
<evidence type="ECO:0000313" key="6">
    <source>
        <dbReference type="Proteomes" id="UP000007805"/>
    </source>
</evidence>
<keyword evidence="3" id="KW-0472">Membrane</keyword>
<feature type="compositionally biased region" description="Basic and acidic residues" evidence="2">
    <location>
        <begin position="93"/>
        <end position="128"/>
    </location>
</feature>
<dbReference type="AlphaFoldDB" id="E6R7V5"/>
<keyword evidence="3" id="KW-0812">Transmembrane</keyword>
<reference evidence="5 6" key="1">
    <citation type="journal article" date="2011" name="MBio">
        <title>Genome variation in Cryptococcus gattii, an emerging pathogen of immunocompetent hosts.</title>
        <authorList>
            <person name="D'Souza C.A."/>
            <person name="Kronstad J.W."/>
            <person name="Taylor G."/>
            <person name="Warren R."/>
            <person name="Yuen M."/>
            <person name="Hu G."/>
            <person name="Jung W.H."/>
            <person name="Sham A."/>
            <person name="Kidd S.E."/>
            <person name="Tangen K."/>
            <person name="Lee N."/>
            <person name="Zeilmaker T."/>
            <person name="Sawkins J."/>
            <person name="McVicker G."/>
            <person name="Shah S."/>
            <person name="Gnerre S."/>
            <person name="Griggs A."/>
            <person name="Zeng Q."/>
            <person name="Bartlett K."/>
            <person name="Li W."/>
            <person name="Wang X."/>
            <person name="Heitman J."/>
            <person name="Stajich J.E."/>
            <person name="Fraser J.A."/>
            <person name="Meyer W."/>
            <person name="Carter D."/>
            <person name="Schein J."/>
            <person name="Krzywinski M."/>
            <person name="Kwon-Chung K.J."/>
            <person name="Varma A."/>
            <person name="Wang J."/>
            <person name="Brunham R."/>
            <person name="Fyfe M."/>
            <person name="Ouellette B.F."/>
            <person name="Siddiqui A."/>
            <person name="Marra M."/>
            <person name="Jones S."/>
            <person name="Holt R."/>
            <person name="Birren B.W."/>
            <person name="Galagan J.E."/>
            <person name="Cuomo C.A."/>
        </authorList>
    </citation>
    <scope>NUCLEOTIDE SEQUENCE [LARGE SCALE GENOMIC DNA]</scope>
    <source>
        <strain evidence="6">WM276 / ATCC MYA-4071</strain>
    </source>
</reference>
<dbReference type="RefSeq" id="XP_003194639.1">
    <property type="nucleotide sequence ID" value="XM_003194591.1"/>
</dbReference>
<dbReference type="InterPro" id="IPR035969">
    <property type="entry name" value="Rab-GAP_TBC_sf"/>
</dbReference>
<dbReference type="GO" id="GO:0005789">
    <property type="term" value="C:endoplasmic reticulum membrane"/>
    <property type="evidence" value="ECO:0007669"/>
    <property type="project" value="TreeGrafter"/>
</dbReference>
<dbReference type="Proteomes" id="UP000007805">
    <property type="component" value="Chromosome F"/>
</dbReference>
<name>E6R7V5_CRYGW</name>